<dbReference type="AlphaFoldDB" id="A0A6I4W142"/>
<dbReference type="Proteomes" id="UP000430692">
    <property type="component" value="Unassembled WGS sequence"/>
</dbReference>
<sequence>MEKKTWEFSPDTRVLASAAVAGPMERKGIIGKYLDHSFDDLYAGEDTWEKAERKMLSTAVDTAIHKSGKKEKEIGVYLAGDLLNQNITASFSAQKLGIPFMGIYGACSSSMLSTTLGSSLVSAGFVQHAVIGVSSHNCTAEKQYRYPTEYGGQKPNTAQWTVTGAGAAVIGKAKKGPRIRFATIGKVMERGIKNPFDMGSAMAPAAADTIISHFKDTGRTPSDYDLIVTGDLATVGHPIARELISQAGYDMGPQFSDCGLMIYNKDQETFAGGSGCASSAIVTYGRLMQELTKGKYKKILVIATGALLSPVSYQQGENIPCIAHAVSFENDQPST</sequence>
<dbReference type="NCBIfam" id="NF009069">
    <property type="entry name" value="PRK12404.1"/>
    <property type="match status" value="1"/>
</dbReference>
<protein>
    <submittedName>
        <fullName evidence="1">Stage V sporulation protein AD</fullName>
    </submittedName>
</protein>
<dbReference type="Pfam" id="PF07451">
    <property type="entry name" value="SpoVAD"/>
    <property type="match status" value="1"/>
</dbReference>
<reference evidence="1 2" key="1">
    <citation type="submission" date="2019-12" db="EMBL/GenBank/DDBJ databases">
        <title>Whole-genome analyses of novel actinobacteria.</title>
        <authorList>
            <person name="Sahin N."/>
            <person name="Saygin H."/>
        </authorList>
    </citation>
    <scope>NUCLEOTIDE SEQUENCE [LARGE SCALE GENOMIC DNA]</scope>
    <source>
        <strain evidence="1 2">KC615</strain>
    </source>
</reference>
<gene>
    <name evidence="1" type="primary">spoVAD</name>
    <name evidence="1" type="ORF">GSM42_12065</name>
</gene>
<comment type="caution">
    <text evidence="1">The sequence shown here is derived from an EMBL/GenBank/DDBJ whole genome shotgun (WGS) entry which is preliminary data.</text>
</comment>
<dbReference type="NCBIfam" id="NF006160">
    <property type="entry name" value="PRK08304.1"/>
    <property type="match status" value="1"/>
</dbReference>
<proteinExistence type="predicted"/>
<name>A0A6I4W142_9BACL</name>
<dbReference type="NCBIfam" id="TIGR02845">
    <property type="entry name" value="spore_V_AD"/>
    <property type="match status" value="1"/>
</dbReference>
<dbReference type="EMBL" id="WUUL01000007">
    <property type="protein sequence ID" value="MXQ54434.1"/>
    <property type="molecule type" value="Genomic_DNA"/>
</dbReference>
<dbReference type="InterPro" id="IPR016039">
    <property type="entry name" value="Thiolase-like"/>
</dbReference>
<dbReference type="InterPro" id="IPR010894">
    <property type="entry name" value="SpoVAD"/>
</dbReference>
<accession>A0A6I4W142</accession>
<dbReference type="GO" id="GO:0016746">
    <property type="term" value="F:acyltransferase activity"/>
    <property type="evidence" value="ECO:0007669"/>
    <property type="project" value="InterPro"/>
</dbReference>
<evidence type="ECO:0000313" key="2">
    <source>
        <dbReference type="Proteomes" id="UP000430692"/>
    </source>
</evidence>
<dbReference type="RefSeq" id="WP_160801791.1">
    <property type="nucleotide sequence ID" value="NZ_WUUL01000007.1"/>
</dbReference>
<keyword evidence="2" id="KW-1185">Reference proteome</keyword>
<dbReference type="Gene3D" id="3.40.47.40">
    <property type="entry name" value="Stage V sporulation protein AD"/>
    <property type="match status" value="1"/>
</dbReference>
<organism evidence="1 2">
    <name type="scientific">Shimazuella alba</name>
    <dbReference type="NCBI Taxonomy" id="2690964"/>
    <lineage>
        <taxon>Bacteria</taxon>
        <taxon>Bacillati</taxon>
        <taxon>Bacillota</taxon>
        <taxon>Bacilli</taxon>
        <taxon>Bacillales</taxon>
        <taxon>Thermoactinomycetaceae</taxon>
        <taxon>Shimazuella</taxon>
    </lineage>
</organism>
<dbReference type="InterPro" id="IPR038369">
    <property type="entry name" value="SpoVAD_sf"/>
</dbReference>
<dbReference type="SUPFAM" id="SSF53901">
    <property type="entry name" value="Thiolase-like"/>
    <property type="match status" value="1"/>
</dbReference>
<dbReference type="PIRSF" id="PIRSF011570">
    <property type="entry name" value="SpoVAD"/>
    <property type="match status" value="1"/>
</dbReference>
<evidence type="ECO:0000313" key="1">
    <source>
        <dbReference type="EMBL" id="MXQ54434.1"/>
    </source>
</evidence>